<keyword evidence="5" id="KW-0812">Transmembrane</keyword>
<evidence type="ECO:0000256" key="3">
    <source>
        <dbReference type="ARBA" id="ARBA00022448"/>
    </source>
</evidence>
<keyword evidence="6" id="KW-0472">Membrane</keyword>
<comment type="subcellular location">
    <subcellularLocation>
        <location evidence="1">Cell outer membrane</location>
    </subcellularLocation>
</comment>
<dbReference type="SUPFAM" id="SSF56954">
    <property type="entry name" value="Outer membrane efflux proteins (OEP)"/>
    <property type="match status" value="1"/>
</dbReference>
<dbReference type="PANTHER" id="PTHR30026:SF22">
    <property type="entry name" value="OUTER MEMBRANE EFFLUX PROTEIN"/>
    <property type="match status" value="1"/>
</dbReference>
<sequence length="431" mass="47407">MFSVSAFAETLEEAVATTVQNNPEILAEANRKYSVDKTVDQARAGYKPTVDLTLGIGFERAKNPSTSPDHSSLSRGEAEIRATQMLYDGFATKSAIEESLSNAEAAGYQVMGAAEKLSLGTVERYLDVLRREQLLKYTEDNLTQHNSLYDKVKLKADSGVGNYTDVAQTTGRLALAEANLLSAKGNLTDSKSRYIRYVGHEPEGLVDPIKTCCDDVPSTLDGALKIAFHEYPDILAAVSEHEASLAQQEGAKAPFHPQINLEASASLDNNIDGTRGQNKDALAMARLDYNLLNGGADKARLEQTKYLSEQALNRADGTIREAEKNVRLAWSNVDSLARRLPILEKRVQAAKLTRDAYSQQFTVGRRTLVDLLDTENELLAAQNAYTNVYFDHMYGCYWLSQTMGQLLKRLNVDVPEASIKVADKATIDEAK</sequence>
<dbReference type="GO" id="GO:0015562">
    <property type="term" value="F:efflux transmembrane transporter activity"/>
    <property type="evidence" value="ECO:0007669"/>
    <property type="project" value="InterPro"/>
</dbReference>
<dbReference type="NCBIfam" id="TIGR01844">
    <property type="entry name" value="type_I_sec_TolC"/>
    <property type="match status" value="1"/>
</dbReference>
<evidence type="ECO:0000256" key="6">
    <source>
        <dbReference type="ARBA" id="ARBA00023136"/>
    </source>
</evidence>
<proteinExistence type="inferred from homology"/>
<protein>
    <submittedName>
        <fullName evidence="8">Type I secretion protein TolC</fullName>
    </submittedName>
</protein>
<reference evidence="8" key="1">
    <citation type="journal article" date="2020" name="mSystems">
        <title>Genome- and Community-Level Interaction Insights into Carbon Utilization and Element Cycling Functions of Hydrothermarchaeota in Hydrothermal Sediment.</title>
        <authorList>
            <person name="Zhou Z."/>
            <person name="Liu Y."/>
            <person name="Xu W."/>
            <person name="Pan J."/>
            <person name="Luo Z.H."/>
            <person name="Li M."/>
        </authorList>
    </citation>
    <scope>NUCLEOTIDE SEQUENCE [LARGE SCALE GENOMIC DNA]</scope>
    <source>
        <strain evidence="8">HyVt-380</strain>
    </source>
</reference>
<dbReference type="InterPro" id="IPR003423">
    <property type="entry name" value="OMP_efflux"/>
</dbReference>
<keyword evidence="7" id="KW-0998">Cell outer membrane</keyword>
<evidence type="ECO:0000256" key="2">
    <source>
        <dbReference type="ARBA" id="ARBA00007613"/>
    </source>
</evidence>
<dbReference type="Pfam" id="PF02321">
    <property type="entry name" value="OEP"/>
    <property type="match status" value="2"/>
</dbReference>
<dbReference type="Gene3D" id="1.20.1600.10">
    <property type="entry name" value="Outer membrane efflux proteins (OEP)"/>
    <property type="match status" value="1"/>
</dbReference>
<keyword evidence="4" id="KW-1134">Transmembrane beta strand</keyword>
<accession>A0A7C1W186</accession>
<dbReference type="AlphaFoldDB" id="A0A7C1W186"/>
<dbReference type="InterPro" id="IPR051906">
    <property type="entry name" value="TolC-like"/>
</dbReference>
<evidence type="ECO:0000256" key="7">
    <source>
        <dbReference type="ARBA" id="ARBA00023237"/>
    </source>
</evidence>
<keyword evidence="3" id="KW-0813">Transport</keyword>
<dbReference type="EMBL" id="DRHY01000258">
    <property type="protein sequence ID" value="HEC74964.1"/>
    <property type="molecule type" value="Genomic_DNA"/>
</dbReference>
<comment type="similarity">
    <text evidence="2">Belongs to the outer membrane factor (OMF) (TC 1.B.17) family.</text>
</comment>
<name>A0A7C1W186_9GAMM</name>
<organism evidence="8">
    <name type="scientific">Methylophaga aminisulfidivorans</name>
    <dbReference type="NCBI Taxonomy" id="230105"/>
    <lineage>
        <taxon>Bacteria</taxon>
        <taxon>Pseudomonadati</taxon>
        <taxon>Pseudomonadota</taxon>
        <taxon>Gammaproteobacteria</taxon>
        <taxon>Thiotrichales</taxon>
        <taxon>Piscirickettsiaceae</taxon>
        <taxon>Methylophaga</taxon>
    </lineage>
</organism>
<evidence type="ECO:0000313" key="8">
    <source>
        <dbReference type="EMBL" id="HEC74964.1"/>
    </source>
</evidence>
<dbReference type="GO" id="GO:0009279">
    <property type="term" value="C:cell outer membrane"/>
    <property type="evidence" value="ECO:0007669"/>
    <property type="project" value="UniProtKB-SubCell"/>
</dbReference>
<dbReference type="PANTHER" id="PTHR30026">
    <property type="entry name" value="OUTER MEMBRANE PROTEIN TOLC"/>
    <property type="match status" value="1"/>
</dbReference>
<evidence type="ECO:0000256" key="4">
    <source>
        <dbReference type="ARBA" id="ARBA00022452"/>
    </source>
</evidence>
<evidence type="ECO:0000256" key="5">
    <source>
        <dbReference type="ARBA" id="ARBA00022692"/>
    </source>
</evidence>
<dbReference type="GO" id="GO:1990281">
    <property type="term" value="C:efflux pump complex"/>
    <property type="evidence" value="ECO:0007669"/>
    <property type="project" value="TreeGrafter"/>
</dbReference>
<evidence type="ECO:0000256" key="1">
    <source>
        <dbReference type="ARBA" id="ARBA00004442"/>
    </source>
</evidence>
<dbReference type="Proteomes" id="UP000886384">
    <property type="component" value="Unassembled WGS sequence"/>
</dbReference>
<gene>
    <name evidence="8" type="ORF">ENI26_11440</name>
</gene>
<comment type="caution">
    <text evidence="8">The sequence shown here is derived from an EMBL/GenBank/DDBJ whole genome shotgun (WGS) entry which is preliminary data.</text>
</comment>
<dbReference type="InterPro" id="IPR010130">
    <property type="entry name" value="T1SS_OMP_TolC"/>
</dbReference>
<dbReference type="GO" id="GO:0015288">
    <property type="term" value="F:porin activity"/>
    <property type="evidence" value="ECO:0007669"/>
    <property type="project" value="TreeGrafter"/>
</dbReference>